<dbReference type="OrthoDB" id="6436328at2759"/>
<dbReference type="Gene3D" id="3.30.9.10">
    <property type="entry name" value="D-Amino Acid Oxidase, subunit A, domain 2"/>
    <property type="match status" value="1"/>
</dbReference>
<dbReference type="EMBL" id="BGPR01059899">
    <property type="protein sequence ID" value="GBO35847.1"/>
    <property type="molecule type" value="Genomic_DNA"/>
</dbReference>
<organism evidence="1 2">
    <name type="scientific">Araneus ventricosus</name>
    <name type="common">Orbweaver spider</name>
    <name type="synonym">Epeira ventricosa</name>
    <dbReference type="NCBI Taxonomy" id="182803"/>
    <lineage>
        <taxon>Eukaryota</taxon>
        <taxon>Metazoa</taxon>
        <taxon>Ecdysozoa</taxon>
        <taxon>Arthropoda</taxon>
        <taxon>Chelicerata</taxon>
        <taxon>Arachnida</taxon>
        <taxon>Araneae</taxon>
        <taxon>Araneomorphae</taxon>
        <taxon>Entelegynae</taxon>
        <taxon>Araneoidea</taxon>
        <taxon>Araneidae</taxon>
        <taxon>Araneus</taxon>
    </lineage>
</organism>
<reference evidence="1 2" key="1">
    <citation type="journal article" date="2019" name="Sci. Rep.">
        <title>Orb-weaving spider Araneus ventricosus genome elucidates the spidroin gene catalogue.</title>
        <authorList>
            <person name="Kono N."/>
            <person name="Nakamura H."/>
            <person name="Ohtoshi R."/>
            <person name="Moran D.A.P."/>
            <person name="Shinohara A."/>
            <person name="Yoshida Y."/>
            <person name="Fujiwara M."/>
            <person name="Mori M."/>
            <person name="Tomita M."/>
            <person name="Arakawa K."/>
        </authorList>
    </citation>
    <scope>NUCLEOTIDE SEQUENCE [LARGE SCALE GENOMIC DNA]</scope>
</reference>
<sequence>MDGLKNGMGWSATAPFARRGVIVNDRPEVLLSSFPGLKYIGMKKHTCAFCISPSGLPYIDRVSPTVTVAVAGNGKGAKFSDEVGRIAAHLCLTGRWDSELSQGLFEAAFQ</sequence>
<dbReference type="InterPro" id="IPR036188">
    <property type="entry name" value="FAD/NAD-bd_sf"/>
</dbReference>
<evidence type="ECO:0000313" key="1">
    <source>
        <dbReference type="EMBL" id="GBO35847.1"/>
    </source>
</evidence>
<dbReference type="AlphaFoldDB" id="A0A4Y2WIJ6"/>
<evidence type="ECO:0000313" key="2">
    <source>
        <dbReference type="Proteomes" id="UP000499080"/>
    </source>
</evidence>
<proteinExistence type="predicted"/>
<keyword evidence="2" id="KW-1185">Reference proteome</keyword>
<comment type="caution">
    <text evidence="1">The sequence shown here is derived from an EMBL/GenBank/DDBJ whole genome shotgun (WGS) entry which is preliminary data.</text>
</comment>
<accession>A0A4Y2WIJ6</accession>
<gene>
    <name evidence="1" type="ORF">AVEN_10320_1</name>
</gene>
<protein>
    <submittedName>
        <fullName evidence="1">Uncharacterized protein</fullName>
    </submittedName>
</protein>
<dbReference type="Proteomes" id="UP000499080">
    <property type="component" value="Unassembled WGS sequence"/>
</dbReference>
<dbReference type="Gene3D" id="3.50.50.60">
    <property type="entry name" value="FAD/NAD(P)-binding domain"/>
    <property type="match status" value="1"/>
</dbReference>
<name>A0A4Y2WIJ6_ARAVE</name>